<comment type="function">
    <text evidence="3">Catalyzes phosphorolysis of the pyrimidine nucleosides uridine, thymidine and 2'-deoxyuridine with the formation of the corresponding pyrimidine base and ribose-1-phosphate.</text>
</comment>
<feature type="domain" description="Pyrimidine nucleoside phosphorylase C-terminal" evidence="13">
    <location>
        <begin position="345"/>
        <end position="419"/>
    </location>
</feature>
<dbReference type="OrthoDB" id="9763887at2"/>
<dbReference type="InterPro" id="IPR013102">
    <property type="entry name" value="PYNP_C"/>
</dbReference>
<dbReference type="Pfam" id="PF00591">
    <property type="entry name" value="Glycos_transf_3"/>
    <property type="match status" value="1"/>
</dbReference>
<dbReference type="Gene3D" id="1.20.970.10">
    <property type="entry name" value="Transferase, Pyrimidine Nucleoside Phosphorylase, Chain C"/>
    <property type="match status" value="1"/>
</dbReference>
<gene>
    <name evidence="14" type="ORF">DES36_10266</name>
</gene>
<dbReference type="PIRSF" id="PIRSF000478">
    <property type="entry name" value="TP_PyNP"/>
    <property type="match status" value="1"/>
</dbReference>
<evidence type="ECO:0000256" key="6">
    <source>
        <dbReference type="ARBA" id="ARBA00011889"/>
    </source>
</evidence>
<dbReference type="PANTHER" id="PTHR10515">
    <property type="entry name" value="THYMIDINE PHOSPHORYLASE"/>
    <property type="match status" value="1"/>
</dbReference>
<evidence type="ECO:0000256" key="7">
    <source>
        <dbReference type="ARBA" id="ARBA00014680"/>
    </source>
</evidence>
<comment type="subunit">
    <text evidence="5">Homodimer.</text>
</comment>
<comment type="caution">
    <text evidence="14">The sequence shown here is derived from an EMBL/GenBank/DDBJ whole genome shotgun (WGS) entry which is preliminary data.</text>
</comment>
<reference evidence="14 15" key="1">
    <citation type="submission" date="2018-06" db="EMBL/GenBank/DDBJ databases">
        <title>Genomic Encyclopedia of Type Strains, Phase IV (KMG-IV): sequencing the most valuable type-strain genomes for metagenomic binning, comparative biology and taxonomic classification.</title>
        <authorList>
            <person name="Goeker M."/>
        </authorList>
    </citation>
    <scope>NUCLEOTIDE SEQUENCE [LARGE SCALE GENOMIC DNA]</scope>
    <source>
        <strain evidence="14 15">DSM 22112</strain>
    </source>
</reference>
<dbReference type="GO" id="GO:0005829">
    <property type="term" value="C:cytosol"/>
    <property type="evidence" value="ECO:0007669"/>
    <property type="project" value="TreeGrafter"/>
</dbReference>
<dbReference type="Gene3D" id="3.40.1030.10">
    <property type="entry name" value="Nucleoside phosphorylase/phosphoribosyltransferase catalytic domain"/>
    <property type="match status" value="1"/>
</dbReference>
<dbReference type="GO" id="GO:0006206">
    <property type="term" value="P:pyrimidine nucleobase metabolic process"/>
    <property type="evidence" value="ECO:0007669"/>
    <property type="project" value="InterPro"/>
</dbReference>
<dbReference type="GO" id="GO:0004645">
    <property type="term" value="F:1,4-alpha-oligoglucan phosphorylase activity"/>
    <property type="evidence" value="ECO:0007669"/>
    <property type="project" value="InterPro"/>
</dbReference>
<comment type="catalytic activity">
    <reaction evidence="1">
        <text>2'-deoxyuridine + phosphate = 2-deoxy-alpha-D-ribose 1-phosphate + uracil</text>
        <dbReference type="Rhea" id="RHEA:22824"/>
        <dbReference type="ChEBI" id="CHEBI:16450"/>
        <dbReference type="ChEBI" id="CHEBI:17568"/>
        <dbReference type="ChEBI" id="CHEBI:43474"/>
        <dbReference type="ChEBI" id="CHEBI:57259"/>
        <dbReference type="EC" id="2.4.2.2"/>
    </reaction>
</comment>
<proteinExistence type="inferred from homology"/>
<keyword evidence="10" id="KW-0479">Metal-binding</keyword>
<evidence type="ECO:0000313" key="15">
    <source>
        <dbReference type="Proteomes" id="UP000253490"/>
    </source>
</evidence>
<keyword evidence="9" id="KW-0808">Transferase</keyword>
<dbReference type="PANTHER" id="PTHR10515:SF0">
    <property type="entry name" value="THYMIDINE PHOSPHORYLASE"/>
    <property type="match status" value="1"/>
</dbReference>
<keyword evidence="15" id="KW-1185">Reference proteome</keyword>
<comment type="catalytic activity">
    <reaction evidence="12">
        <text>thymidine + phosphate = 2-deoxy-alpha-D-ribose 1-phosphate + thymine</text>
        <dbReference type="Rhea" id="RHEA:16037"/>
        <dbReference type="ChEBI" id="CHEBI:17748"/>
        <dbReference type="ChEBI" id="CHEBI:17821"/>
        <dbReference type="ChEBI" id="CHEBI:43474"/>
        <dbReference type="ChEBI" id="CHEBI:57259"/>
        <dbReference type="EC" id="2.4.2.2"/>
    </reaction>
</comment>
<dbReference type="InterPro" id="IPR017459">
    <property type="entry name" value="Glycosyl_Trfase_fam3_N_dom"/>
</dbReference>
<dbReference type="EC" id="2.4.2.2" evidence="6"/>
<protein>
    <recommendedName>
        <fullName evidence="7">Pyrimidine-nucleoside phosphorylase</fullName>
        <ecNumber evidence="6">2.4.2.2</ecNumber>
    </recommendedName>
</protein>
<evidence type="ECO:0000259" key="13">
    <source>
        <dbReference type="SMART" id="SM00941"/>
    </source>
</evidence>
<dbReference type="NCBIfam" id="NF004490">
    <property type="entry name" value="PRK05820.1"/>
    <property type="match status" value="1"/>
</dbReference>
<name>A0A366ID60_9FIRM</name>
<evidence type="ECO:0000256" key="12">
    <source>
        <dbReference type="ARBA" id="ARBA00048525"/>
    </source>
</evidence>
<dbReference type="InterPro" id="IPR018090">
    <property type="entry name" value="Pyrmidine_PPas_bac/euk"/>
</dbReference>
<dbReference type="FunFam" id="3.40.1030.10:FF:000003">
    <property type="entry name" value="Pyrimidine-nucleoside phosphorylase"/>
    <property type="match status" value="1"/>
</dbReference>
<comment type="cofactor">
    <cofactor evidence="2">
        <name>K(+)</name>
        <dbReference type="ChEBI" id="CHEBI:29103"/>
    </cofactor>
</comment>
<dbReference type="FunFam" id="1.20.970.10:FF:000002">
    <property type="entry name" value="Pyrimidine-nucleoside phosphorylase"/>
    <property type="match status" value="1"/>
</dbReference>
<dbReference type="NCBIfam" id="NF004747">
    <property type="entry name" value="PRK06078.1"/>
    <property type="match status" value="1"/>
</dbReference>
<evidence type="ECO:0000256" key="1">
    <source>
        <dbReference type="ARBA" id="ARBA00001066"/>
    </source>
</evidence>
<keyword evidence="8" id="KW-0328">Glycosyltransferase</keyword>
<evidence type="ECO:0000256" key="10">
    <source>
        <dbReference type="ARBA" id="ARBA00022723"/>
    </source>
</evidence>
<dbReference type="EMBL" id="QNRX01000002">
    <property type="protein sequence ID" value="RBP68925.1"/>
    <property type="molecule type" value="Genomic_DNA"/>
</dbReference>
<evidence type="ECO:0000256" key="11">
    <source>
        <dbReference type="ARBA" id="ARBA00048453"/>
    </source>
</evidence>
<evidence type="ECO:0000313" key="14">
    <source>
        <dbReference type="EMBL" id="RBP68925.1"/>
    </source>
</evidence>
<dbReference type="AlphaFoldDB" id="A0A366ID60"/>
<evidence type="ECO:0000256" key="3">
    <source>
        <dbReference type="ARBA" id="ARBA00003877"/>
    </source>
</evidence>
<sequence length="439" mass="47863">MRMYDIILKKREGGELSTEEINYFVKEYTKGTIPDYQASALLMAIFLKKMSRRETVDLTKAMMNSGDVLDLSQIEGVVVDKHSTGGVGDKTTLILAPLIASCGIPMAKMAGRGLGHTGGTIDKLESIEGFNTQMSEEDFIQQVNKIGVAISGQTGDLAPADKKIYALRDVTATVDNLSLIASSVMSKKLASGAQGILLDVKMGNGAFMKSEEDAVELGKIMIDIGTNMSKDVVAIISDMEQPLGRTVGNAIEVKEAIEVLQGGGPEDLVELCLVLGSELLLLAGLNVTREEARNLIKEKIKSREAFRKFVELVKAQGGKEEQVLHPETLPKGKYEIKFISDNTQYIAHIEAEKVGSCALLLGAGRENKESKIDLGVGIYLNKKVGEQVNKGEAIATIYANDEERGKQTIEKLKTCYQYSDTPIEERKLIYGIYDKSNVK</sequence>
<comment type="similarity">
    <text evidence="4">Belongs to the thymidine/pyrimidine-nucleoside phosphorylase family.</text>
</comment>
<dbReference type="InterPro" id="IPR000312">
    <property type="entry name" value="Glycosyl_Trfase_fam3"/>
</dbReference>
<dbReference type="GO" id="GO:0046872">
    <property type="term" value="F:metal ion binding"/>
    <property type="evidence" value="ECO:0007669"/>
    <property type="project" value="UniProtKB-KW"/>
</dbReference>
<dbReference type="NCBIfam" id="TIGR02644">
    <property type="entry name" value="Y_phosphoryl"/>
    <property type="match status" value="1"/>
</dbReference>
<organism evidence="14 15">
    <name type="scientific">Alkalibaculum bacchi</name>
    <dbReference type="NCBI Taxonomy" id="645887"/>
    <lineage>
        <taxon>Bacteria</taxon>
        <taxon>Bacillati</taxon>
        <taxon>Bacillota</taxon>
        <taxon>Clostridia</taxon>
        <taxon>Eubacteriales</taxon>
        <taxon>Eubacteriaceae</taxon>
        <taxon>Alkalibaculum</taxon>
    </lineage>
</organism>
<evidence type="ECO:0000256" key="5">
    <source>
        <dbReference type="ARBA" id="ARBA00011738"/>
    </source>
</evidence>
<dbReference type="GO" id="GO:0006213">
    <property type="term" value="P:pyrimidine nucleoside metabolic process"/>
    <property type="evidence" value="ECO:0007669"/>
    <property type="project" value="InterPro"/>
</dbReference>
<dbReference type="InterPro" id="IPR036566">
    <property type="entry name" value="PYNP-like_C_sf"/>
</dbReference>
<dbReference type="InterPro" id="IPR035902">
    <property type="entry name" value="Nuc_phospho_transferase"/>
</dbReference>
<dbReference type="Pfam" id="PF02885">
    <property type="entry name" value="Glycos_trans_3N"/>
    <property type="match status" value="1"/>
</dbReference>
<dbReference type="InterPro" id="IPR000053">
    <property type="entry name" value="Thymidine/pyrmidine_PPase"/>
</dbReference>
<evidence type="ECO:0000256" key="9">
    <source>
        <dbReference type="ARBA" id="ARBA00022679"/>
    </source>
</evidence>
<accession>A0A366ID60</accession>
<dbReference type="Gene3D" id="3.90.1170.30">
    <property type="entry name" value="Pyrimidine nucleoside phosphorylase-like, C-terminal domain"/>
    <property type="match status" value="1"/>
</dbReference>
<dbReference type="SUPFAM" id="SSF52418">
    <property type="entry name" value="Nucleoside phosphorylase/phosphoribosyltransferase catalytic domain"/>
    <property type="match status" value="1"/>
</dbReference>
<evidence type="ECO:0000256" key="8">
    <source>
        <dbReference type="ARBA" id="ARBA00022676"/>
    </source>
</evidence>
<dbReference type="PROSITE" id="PS00647">
    <property type="entry name" value="THYMID_PHOSPHORYLASE"/>
    <property type="match status" value="1"/>
</dbReference>
<dbReference type="SUPFAM" id="SSF54680">
    <property type="entry name" value="Pyrimidine nucleoside phosphorylase C-terminal domain"/>
    <property type="match status" value="1"/>
</dbReference>
<dbReference type="GO" id="GO:0009032">
    <property type="term" value="F:thymidine phosphorylase activity"/>
    <property type="evidence" value="ECO:0007669"/>
    <property type="project" value="TreeGrafter"/>
</dbReference>
<dbReference type="Pfam" id="PF07831">
    <property type="entry name" value="PYNP_C"/>
    <property type="match status" value="1"/>
</dbReference>
<dbReference type="Proteomes" id="UP000253490">
    <property type="component" value="Unassembled WGS sequence"/>
</dbReference>
<evidence type="ECO:0000256" key="2">
    <source>
        <dbReference type="ARBA" id="ARBA00001958"/>
    </source>
</evidence>
<dbReference type="InterPro" id="IPR017872">
    <property type="entry name" value="Pyrmidine_PPase_CS"/>
</dbReference>
<dbReference type="SMART" id="SM00941">
    <property type="entry name" value="PYNP_C"/>
    <property type="match status" value="1"/>
</dbReference>
<evidence type="ECO:0000256" key="4">
    <source>
        <dbReference type="ARBA" id="ARBA00006915"/>
    </source>
</evidence>
<dbReference type="RefSeq" id="WP_113919497.1">
    <property type="nucleotide sequence ID" value="NZ_QNRX01000002.1"/>
</dbReference>
<dbReference type="SUPFAM" id="SSF47648">
    <property type="entry name" value="Nucleoside phosphorylase/phosphoribosyltransferase N-terminal domain"/>
    <property type="match status" value="1"/>
</dbReference>
<comment type="catalytic activity">
    <reaction evidence="11">
        <text>uridine + phosphate = alpha-D-ribose 1-phosphate + uracil</text>
        <dbReference type="Rhea" id="RHEA:24388"/>
        <dbReference type="ChEBI" id="CHEBI:16704"/>
        <dbReference type="ChEBI" id="CHEBI:17568"/>
        <dbReference type="ChEBI" id="CHEBI:43474"/>
        <dbReference type="ChEBI" id="CHEBI:57720"/>
        <dbReference type="EC" id="2.4.2.2"/>
    </reaction>
</comment>
<dbReference type="InterPro" id="IPR036320">
    <property type="entry name" value="Glycosyl_Trfase_fam3_N_dom_sf"/>
</dbReference>